<accession>A0ACC0IRU6</accession>
<evidence type="ECO:0000313" key="2">
    <source>
        <dbReference type="Proteomes" id="UP001060215"/>
    </source>
</evidence>
<organism evidence="1 2">
    <name type="scientific">Camellia lanceoleosa</name>
    <dbReference type="NCBI Taxonomy" id="1840588"/>
    <lineage>
        <taxon>Eukaryota</taxon>
        <taxon>Viridiplantae</taxon>
        <taxon>Streptophyta</taxon>
        <taxon>Embryophyta</taxon>
        <taxon>Tracheophyta</taxon>
        <taxon>Spermatophyta</taxon>
        <taxon>Magnoliopsida</taxon>
        <taxon>eudicotyledons</taxon>
        <taxon>Gunneridae</taxon>
        <taxon>Pentapetalae</taxon>
        <taxon>asterids</taxon>
        <taxon>Ericales</taxon>
        <taxon>Theaceae</taxon>
        <taxon>Camellia</taxon>
    </lineage>
</organism>
<dbReference type="EMBL" id="CM045760">
    <property type="protein sequence ID" value="KAI8026616.1"/>
    <property type="molecule type" value="Genomic_DNA"/>
</dbReference>
<protein>
    <submittedName>
        <fullName evidence="1">Disease resistance protein RPS5</fullName>
    </submittedName>
</protein>
<name>A0ACC0IRU6_9ERIC</name>
<evidence type="ECO:0000313" key="1">
    <source>
        <dbReference type="EMBL" id="KAI8026616.1"/>
    </source>
</evidence>
<dbReference type="Proteomes" id="UP001060215">
    <property type="component" value="Chromosome 3"/>
</dbReference>
<proteinExistence type="predicted"/>
<sequence length="455" mass="52560">MKSLKRKIRELGSLEDDINTELTSAQQQPRKRQRKVVKDWLRDVRTLKREVQTMQRRQQEVVGWKDFFSRVQLGKRVMEKIKQVADLKEKGNFSNGLLIDMLPTGGWFIPSITISSGENTSARNMEKVWKCLMDDEVRRIGVFGMGGVGKTIIMHNINNRLVVETCEFDVIWVTVSRKFNIRNLQRKIARAVNLDFSKNDDQMRRASRLHETLSQKKRYVLILDNLWEAFPLNEVGIPKPTRENGCKLVLTTRSLEVCRMMDCRAVKVELLTEEEALNLFLSIVDVHQITPEVQGIATKVAKECSCLPLAIVTTAESMKGVNDIHQWRNALNISISSTEEIWYRLKFSYSHLEEEKFQHCFLYCASYPKKHIIPREELIKHWIAGELMTKMNSEGAMLDQGHTVLNKLISACLLESLTEYGKECVRMHDLIRAMALKINTTSPRFMVQADDDSTI</sequence>
<comment type="caution">
    <text evidence="1">The sequence shown here is derived from an EMBL/GenBank/DDBJ whole genome shotgun (WGS) entry which is preliminary data.</text>
</comment>
<gene>
    <name evidence="1" type="ORF">LOK49_LG02G03254</name>
</gene>
<reference evidence="1 2" key="1">
    <citation type="journal article" date="2022" name="Plant J.">
        <title>Chromosome-level genome of Camellia lanceoleosa provides a valuable resource for understanding genome evolution and self-incompatibility.</title>
        <authorList>
            <person name="Gong W."/>
            <person name="Xiao S."/>
            <person name="Wang L."/>
            <person name="Liao Z."/>
            <person name="Chang Y."/>
            <person name="Mo W."/>
            <person name="Hu G."/>
            <person name="Li W."/>
            <person name="Zhao G."/>
            <person name="Zhu H."/>
            <person name="Hu X."/>
            <person name="Ji K."/>
            <person name="Xiang X."/>
            <person name="Song Q."/>
            <person name="Yuan D."/>
            <person name="Jin S."/>
            <person name="Zhang L."/>
        </authorList>
    </citation>
    <scope>NUCLEOTIDE SEQUENCE [LARGE SCALE GENOMIC DNA]</scope>
    <source>
        <strain evidence="1">SQ_2022a</strain>
    </source>
</reference>
<keyword evidence="2" id="KW-1185">Reference proteome</keyword>